<gene>
    <name evidence="3" type="ORF">HGRIS_002472</name>
</gene>
<organism evidence="3 4">
    <name type="scientific">Hohenbuehelia grisea</name>
    <dbReference type="NCBI Taxonomy" id="104357"/>
    <lineage>
        <taxon>Eukaryota</taxon>
        <taxon>Fungi</taxon>
        <taxon>Dikarya</taxon>
        <taxon>Basidiomycota</taxon>
        <taxon>Agaricomycotina</taxon>
        <taxon>Agaricomycetes</taxon>
        <taxon>Agaricomycetidae</taxon>
        <taxon>Agaricales</taxon>
        <taxon>Pleurotineae</taxon>
        <taxon>Pleurotaceae</taxon>
        <taxon>Hohenbuehelia</taxon>
    </lineage>
</organism>
<dbReference type="InterPro" id="IPR032852">
    <property type="entry name" value="ALKBH2"/>
</dbReference>
<comment type="caution">
    <text evidence="3">The sequence shown here is derived from an EMBL/GenBank/DDBJ whole genome shotgun (WGS) entry which is preliminary data.</text>
</comment>
<sequence length="1004" mass="112351">MTHRSADSCTLDRSLLERKMFVEAFSLRVQQPFRRTHPDERNLWLHSVAEELKKDNELVLRATEWLKSTFPHTIDATSDETLAVEHLALFVEGLWILSGEMDQNCLPKTSMAEAKKNDRNYDRWLYCIRKKMGEGDAGEISRPAQVKTGKRRRASSPPQQTTPCVQTAAVRKTSKAKTQRKSKTSKAQSSGSRGGAAVAPPNTDMPQPQPITASQQSRAIEESSVEKPHADSITTSEALPSGSAISEHPSQTLDVHHFDEANQMSVDTFCGAGTSTEGQNSEQASVSDGLLLVVEPMDTCPSVPFARDEYDRPSSQSCGDHIARNWMAESEVIEQTDVPIASMASQQPGQLDALDHSSFKAKSEQDPQESERSDDTALRLPFLQPMDVLELEKPEQPTQLETKDSTTLEPKKCLPRYPPIWSQSRQEICETFNWFRSYQGGVYYKDGFAKGYLLSGFAANRDIFASDGLIIISHGGGKAESLHSSKGQTEKQLASDQLAQDKSVRALLENYERQRPLVLLVDDKYALFPWNLSSREVTYAVLGFYLIKDAWAEYQPAMNEAGRVVRYKFAFQWCSNQGAPWWFDVDQERSYLAAKTSSMSNASPISDSRSHRKLHTMRTTSATKINHPSCSDCSLRSPSVFMQGWMCLNPKCKAFWTLLNGSSPSDNLHYKPEFLIPGAEPPLLHRTEDLIPANPIRDPSNGVTTDEGATVGWYCADCGRVSCRSRWEMWHCSNCQAQYLVKGSLRIAREFRSLIPPVPWRDHGTNIVDGSGITLKESFTYNSGGNAMALCEAFELPHARGQIIHIRAASPISNKEADRIFEDYQTQASNGTLPFRRWPLRSHKLRGPMLTHYFSQNTGVPYQYVGGSENTISFDDVPSAVQRARELICLRIKQALKRESQFNEVLSCAYMVKQKMAFHSDAEAGLGPLIAGLSLGAPALMHFRPHYHHEHDPSKRGIALSIILRHGDVLVMDGLDVQKYYEHTVIPTNFRIAATARDIHALRA</sequence>
<feature type="compositionally biased region" description="Basic and acidic residues" evidence="1">
    <location>
        <begin position="219"/>
        <end position="230"/>
    </location>
</feature>
<feature type="compositionally biased region" description="Basic residues" evidence="1">
    <location>
        <begin position="172"/>
        <end position="184"/>
    </location>
</feature>
<dbReference type="EMBL" id="JASNQZ010000006">
    <property type="protein sequence ID" value="KAL0956319.1"/>
    <property type="molecule type" value="Genomic_DNA"/>
</dbReference>
<dbReference type="InterPro" id="IPR027450">
    <property type="entry name" value="AlkB-like"/>
</dbReference>
<evidence type="ECO:0000256" key="1">
    <source>
        <dbReference type="SAM" id="MobiDB-lite"/>
    </source>
</evidence>
<keyword evidence="4" id="KW-1185">Reference proteome</keyword>
<dbReference type="SUPFAM" id="SSF51197">
    <property type="entry name" value="Clavaminate synthase-like"/>
    <property type="match status" value="1"/>
</dbReference>
<feature type="region of interest" description="Disordered" evidence="1">
    <location>
        <begin position="138"/>
        <end position="248"/>
    </location>
</feature>
<dbReference type="Pfam" id="PF13532">
    <property type="entry name" value="2OG-FeII_Oxy_2"/>
    <property type="match status" value="1"/>
</dbReference>
<name>A0ABR3JL29_9AGAR</name>
<reference evidence="4" key="1">
    <citation type="submission" date="2024-06" db="EMBL/GenBank/DDBJ databases">
        <title>Multi-omics analyses provide insights into the biosynthesis of the anticancer antibiotic pleurotin in Hohenbuehelia grisea.</title>
        <authorList>
            <person name="Weaver J.A."/>
            <person name="Alberti F."/>
        </authorList>
    </citation>
    <scope>NUCLEOTIDE SEQUENCE [LARGE SCALE GENOMIC DNA]</scope>
    <source>
        <strain evidence="4">T-177</strain>
    </source>
</reference>
<proteinExistence type="predicted"/>
<protein>
    <recommendedName>
        <fullName evidence="2">Alpha-ketoglutarate-dependent dioxygenase AlkB-like domain-containing protein</fullName>
    </recommendedName>
</protein>
<evidence type="ECO:0000313" key="3">
    <source>
        <dbReference type="EMBL" id="KAL0956319.1"/>
    </source>
</evidence>
<feature type="region of interest" description="Disordered" evidence="1">
    <location>
        <begin position="358"/>
        <end position="377"/>
    </location>
</feature>
<dbReference type="PANTHER" id="PTHR31573:SF4">
    <property type="entry name" value="FE2OG DIOXYGENASE DOMAIN-CONTAINING PROTEIN"/>
    <property type="match status" value="1"/>
</dbReference>
<dbReference type="InterPro" id="IPR037151">
    <property type="entry name" value="AlkB-like_sf"/>
</dbReference>
<dbReference type="PANTHER" id="PTHR31573">
    <property type="entry name" value="ALPHA-KETOGLUTARATE-DEPENDENT DIOXYGENASE ALKB HOMOLOG 2"/>
    <property type="match status" value="1"/>
</dbReference>
<evidence type="ECO:0000259" key="2">
    <source>
        <dbReference type="Pfam" id="PF13532"/>
    </source>
</evidence>
<accession>A0ABR3JL29</accession>
<dbReference type="Gene3D" id="2.60.120.590">
    <property type="entry name" value="Alpha-ketoglutarate-dependent dioxygenase AlkB-like"/>
    <property type="match status" value="1"/>
</dbReference>
<evidence type="ECO:0000313" key="4">
    <source>
        <dbReference type="Proteomes" id="UP001556367"/>
    </source>
</evidence>
<dbReference type="Proteomes" id="UP001556367">
    <property type="component" value="Unassembled WGS sequence"/>
</dbReference>
<feature type="compositionally biased region" description="Polar residues" evidence="1">
    <location>
        <begin position="204"/>
        <end position="218"/>
    </location>
</feature>
<feature type="domain" description="Alpha-ketoglutarate-dependent dioxygenase AlkB-like" evidence="2">
    <location>
        <begin position="841"/>
        <end position="988"/>
    </location>
</feature>
<feature type="compositionally biased region" description="Polar residues" evidence="1">
    <location>
        <begin position="156"/>
        <end position="165"/>
    </location>
</feature>